<evidence type="ECO:0000256" key="1">
    <source>
        <dbReference type="ARBA" id="ARBA00022572"/>
    </source>
</evidence>
<dbReference type="SUPFAM" id="SSF57440">
    <property type="entry name" value="Kringle-like"/>
    <property type="match status" value="1"/>
</dbReference>
<accession>A0AAE0THC1</accession>
<evidence type="ECO:0000259" key="4">
    <source>
        <dbReference type="PROSITE" id="PS50070"/>
    </source>
</evidence>
<comment type="caution">
    <text evidence="3">Lacks conserved residue(s) required for the propagation of feature annotation.</text>
</comment>
<dbReference type="Pfam" id="PF00051">
    <property type="entry name" value="Kringle"/>
    <property type="match status" value="1"/>
</dbReference>
<dbReference type="InterPro" id="IPR000001">
    <property type="entry name" value="Kringle"/>
</dbReference>
<proteinExistence type="predicted"/>
<reference evidence="5" key="1">
    <citation type="journal article" date="2021" name="Genome Biol. Evol.">
        <title>A High-Quality Reference Genome for a Parasitic Bivalve with Doubly Uniparental Inheritance (Bivalvia: Unionida).</title>
        <authorList>
            <person name="Smith C.H."/>
        </authorList>
    </citation>
    <scope>NUCLEOTIDE SEQUENCE</scope>
    <source>
        <strain evidence="5">CHS0354</strain>
    </source>
</reference>
<dbReference type="PRINTS" id="PR00018">
    <property type="entry name" value="KRINGLE"/>
</dbReference>
<dbReference type="SMART" id="SM00130">
    <property type="entry name" value="KR"/>
    <property type="match status" value="1"/>
</dbReference>
<evidence type="ECO:0000313" key="5">
    <source>
        <dbReference type="EMBL" id="KAK3610401.1"/>
    </source>
</evidence>
<dbReference type="PROSITE" id="PS50070">
    <property type="entry name" value="KRINGLE_2"/>
    <property type="match status" value="1"/>
</dbReference>
<keyword evidence="1 3" id="KW-0420">Kringle</keyword>
<protein>
    <recommendedName>
        <fullName evidence="4">Kringle domain-containing protein</fullName>
    </recommendedName>
</protein>
<dbReference type="PANTHER" id="PTHR24261">
    <property type="entry name" value="PLASMINOGEN-RELATED"/>
    <property type="match status" value="1"/>
</dbReference>
<organism evidence="5 6">
    <name type="scientific">Potamilus streckersoni</name>
    <dbReference type="NCBI Taxonomy" id="2493646"/>
    <lineage>
        <taxon>Eukaryota</taxon>
        <taxon>Metazoa</taxon>
        <taxon>Spiralia</taxon>
        <taxon>Lophotrochozoa</taxon>
        <taxon>Mollusca</taxon>
        <taxon>Bivalvia</taxon>
        <taxon>Autobranchia</taxon>
        <taxon>Heteroconchia</taxon>
        <taxon>Palaeoheterodonta</taxon>
        <taxon>Unionida</taxon>
        <taxon>Unionoidea</taxon>
        <taxon>Unionidae</taxon>
        <taxon>Ambleminae</taxon>
        <taxon>Lampsilini</taxon>
        <taxon>Potamilus</taxon>
    </lineage>
</organism>
<feature type="domain" description="Kringle" evidence="4">
    <location>
        <begin position="8"/>
        <end position="83"/>
    </location>
</feature>
<dbReference type="AlphaFoldDB" id="A0AAE0THC1"/>
<reference evidence="5" key="2">
    <citation type="journal article" date="2021" name="Genome Biol. Evol.">
        <title>Developing a high-quality reference genome for a parasitic bivalve with doubly uniparental inheritance (Bivalvia: Unionida).</title>
        <authorList>
            <person name="Smith C.H."/>
        </authorList>
    </citation>
    <scope>NUCLEOTIDE SEQUENCE</scope>
    <source>
        <strain evidence="5">CHS0354</strain>
        <tissue evidence="5">Mantle</tissue>
    </source>
</reference>
<dbReference type="GO" id="GO:0005615">
    <property type="term" value="C:extracellular space"/>
    <property type="evidence" value="ECO:0007669"/>
    <property type="project" value="TreeGrafter"/>
</dbReference>
<dbReference type="InterPro" id="IPR050759">
    <property type="entry name" value="Serine_protease_kringle"/>
</dbReference>
<dbReference type="PANTHER" id="PTHR24261:SF7">
    <property type="entry name" value="KRINGLE DOMAIN-CONTAINING PROTEIN"/>
    <property type="match status" value="1"/>
</dbReference>
<evidence type="ECO:0000256" key="3">
    <source>
        <dbReference type="PROSITE-ProRule" id="PRU00121"/>
    </source>
</evidence>
<keyword evidence="2" id="KW-1015">Disulfide bond</keyword>
<dbReference type="GO" id="GO:0005102">
    <property type="term" value="F:signaling receptor binding"/>
    <property type="evidence" value="ECO:0007669"/>
    <property type="project" value="TreeGrafter"/>
</dbReference>
<dbReference type="InterPro" id="IPR013806">
    <property type="entry name" value="Kringle-like"/>
</dbReference>
<sequence length="183" mass="21556">MVSCYTPHDHGVSYRGYQRFSETGKKCIQWNRHLHQATPSIFPNGGLDQNYCRNPIGSAERPWCYVSPIKNGTYWEFCNVTECEPCLYRGTLMKVGDSFHDGCSRCFCKQDALKCLRYTFHVQCYDRCPDSFQSVNRLWCYMRENRTEIFPKCCGKQVCREDKEFVLQEYLDYLKEHFPGGIN</sequence>
<evidence type="ECO:0000313" key="6">
    <source>
        <dbReference type="Proteomes" id="UP001195483"/>
    </source>
</evidence>
<dbReference type="PROSITE" id="PS00021">
    <property type="entry name" value="KRINGLE_1"/>
    <property type="match status" value="1"/>
</dbReference>
<dbReference type="InterPro" id="IPR038178">
    <property type="entry name" value="Kringle_sf"/>
</dbReference>
<gene>
    <name evidence="5" type="ORF">CHS0354_008689</name>
</gene>
<dbReference type="InterPro" id="IPR018056">
    <property type="entry name" value="Kringle_CS"/>
</dbReference>
<reference evidence="5" key="3">
    <citation type="submission" date="2023-05" db="EMBL/GenBank/DDBJ databases">
        <authorList>
            <person name="Smith C.H."/>
        </authorList>
    </citation>
    <scope>NUCLEOTIDE SEQUENCE</scope>
    <source>
        <strain evidence="5">CHS0354</strain>
        <tissue evidence="5">Mantle</tissue>
    </source>
</reference>
<dbReference type="EMBL" id="JAEAOA010000568">
    <property type="protein sequence ID" value="KAK3610401.1"/>
    <property type="molecule type" value="Genomic_DNA"/>
</dbReference>
<dbReference type="Proteomes" id="UP001195483">
    <property type="component" value="Unassembled WGS sequence"/>
</dbReference>
<comment type="caution">
    <text evidence="5">The sequence shown here is derived from an EMBL/GenBank/DDBJ whole genome shotgun (WGS) entry which is preliminary data.</text>
</comment>
<evidence type="ECO:0000256" key="2">
    <source>
        <dbReference type="ARBA" id="ARBA00023157"/>
    </source>
</evidence>
<dbReference type="Gene3D" id="2.40.20.10">
    <property type="entry name" value="Plasminogen Kringle 4"/>
    <property type="match status" value="1"/>
</dbReference>
<dbReference type="GO" id="GO:0004175">
    <property type="term" value="F:endopeptidase activity"/>
    <property type="evidence" value="ECO:0007669"/>
    <property type="project" value="TreeGrafter"/>
</dbReference>
<dbReference type="CDD" id="cd00108">
    <property type="entry name" value="KR"/>
    <property type="match status" value="1"/>
</dbReference>
<keyword evidence="6" id="KW-1185">Reference proteome</keyword>
<name>A0AAE0THC1_9BIVA</name>